<dbReference type="SUPFAM" id="SSF53850">
    <property type="entry name" value="Periplasmic binding protein-like II"/>
    <property type="match status" value="1"/>
</dbReference>
<dbReference type="PANTHER" id="PTHR43649">
    <property type="entry name" value="ARABINOSE-BINDING PROTEIN-RELATED"/>
    <property type="match status" value="1"/>
</dbReference>
<dbReference type="RefSeq" id="WP_239677969.1">
    <property type="nucleotide sequence ID" value="NZ_CP070499.1"/>
</dbReference>
<dbReference type="Proteomes" id="UP000662857">
    <property type="component" value="Chromosome"/>
</dbReference>
<name>A0A895YDX8_9ACTN</name>
<protein>
    <submittedName>
        <fullName evidence="2">Carbohydrate ABC transporter substrate-binding protein</fullName>
    </submittedName>
</protein>
<dbReference type="Pfam" id="PF01547">
    <property type="entry name" value="SBP_bac_1"/>
    <property type="match status" value="1"/>
</dbReference>
<keyword evidence="3" id="KW-1185">Reference proteome</keyword>
<accession>A0A895YDX8</accession>
<dbReference type="EMBL" id="CP070499">
    <property type="protein sequence ID" value="QSB15781.1"/>
    <property type="molecule type" value="Genomic_DNA"/>
</dbReference>
<dbReference type="PROSITE" id="PS51257">
    <property type="entry name" value="PROKAR_LIPOPROTEIN"/>
    <property type="match status" value="1"/>
</dbReference>
<dbReference type="Gene3D" id="3.40.190.10">
    <property type="entry name" value="Periplasmic binding protein-like II"/>
    <property type="match status" value="2"/>
</dbReference>
<feature type="chain" id="PRO_5039357352" evidence="1">
    <location>
        <begin position="20"/>
        <end position="428"/>
    </location>
</feature>
<evidence type="ECO:0000313" key="3">
    <source>
        <dbReference type="Proteomes" id="UP000662857"/>
    </source>
</evidence>
<evidence type="ECO:0000313" key="2">
    <source>
        <dbReference type="EMBL" id="QSB15781.1"/>
    </source>
</evidence>
<proteinExistence type="predicted"/>
<keyword evidence="1" id="KW-0732">Signal</keyword>
<gene>
    <name evidence="2" type="ORF">JQS43_05435</name>
</gene>
<sequence length="428" mass="46297">MRRSMRFGRQSVVVGFALALVASGCGDSGGDDTTVTLQFSWWGSDSRHDETQQIIDAFEAANPDIRINGDFTDWNSYWDRLATATAGGRPPDIITQEERFVSEYVANNQLLDLNTLPDDALDLNHLDEAALAAGEIGDGLYAIATGVNAFTIVADPEIFDEAGVELPDDTTWTWQDYLDLSVEISESGAGYGAQVFGTNEAGFNAYARQRGESLYQADGGLGFSAETLAEWWTLSLDQTLLGGAPEATESVEIGSSGPDQSLLATNDGAMGFWWTNQLGALAGAAGRDLVLLRQPGEADGQRPGMYLKPAMFYSISANTDHPEEAARFVDYLLNSAEAAEIMLTDRGLPANLEVREAIQPLLPETEQQVSEFLAEITPELADPPPPPPTGAGEAVDIMQRLHEEVLFERMTPIEAAEQFMQELEAATS</sequence>
<organism evidence="2 3">
    <name type="scientific">Natronosporangium hydrolyticum</name>
    <dbReference type="NCBI Taxonomy" id="2811111"/>
    <lineage>
        <taxon>Bacteria</taxon>
        <taxon>Bacillati</taxon>
        <taxon>Actinomycetota</taxon>
        <taxon>Actinomycetes</taxon>
        <taxon>Micromonosporales</taxon>
        <taxon>Micromonosporaceae</taxon>
        <taxon>Natronosporangium</taxon>
    </lineage>
</organism>
<feature type="signal peptide" evidence="1">
    <location>
        <begin position="1"/>
        <end position="19"/>
    </location>
</feature>
<evidence type="ECO:0000256" key="1">
    <source>
        <dbReference type="SAM" id="SignalP"/>
    </source>
</evidence>
<dbReference type="InterPro" id="IPR050490">
    <property type="entry name" value="Bact_solute-bd_prot1"/>
</dbReference>
<reference evidence="2" key="1">
    <citation type="submission" date="2021-02" db="EMBL/GenBank/DDBJ databases">
        <title>Natrosporangium hydrolyticum gen. nov., sp. nov, a haloalkaliphilic actinobacterium from a soda solonchak soil.</title>
        <authorList>
            <person name="Sorokin D.Y."/>
            <person name="Khijniak T.V."/>
            <person name="Zakharycheva A.P."/>
            <person name="Boueva O.V."/>
            <person name="Ariskina E.V."/>
            <person name="Hahnke R.L."/>
            <person name="Bunk B."/>
            <person name="Sproer C."/>
            <person name="Schumann P."/>
            <person name="Evtushenko L.I."/>
            <person name="Kublanov I.V."/>
        </authorList>
    </citation>
    <scope>NUCLEOTIDE SEQUENCE</scope>
    <source>
        <strain evidence="2">DSM 106523</strain>
    </source>
</reference>
<dbReference type="KEGG" id="nhy:JQS43_05435"/>
<dbReference type="InterPro" id="IPR006059">
    <property type="entry name" value="SBP"/>
</dbReference>
<dbReference type="AlphaFoldDB" id="A0A895YDX8"/>
<dbReference type="PANTHER" id="PTHR43649:SF11">
    <property type="entry name" value="ABC TRANSPORTER SUBSTRATE-BINDING PROTEIN YESO-RELATED"/>
    <property type="match status" value="1"/>
</dbReference>